<sequence>MKLEDRLLGGRTGKHRQTSTGPPESSSPAFRKRAARRGSECVWLAHEKAIQFKHASRGNPAFRQGIGADAAQNKSCRYGRFLCAGRPACTAGVPVAETGRWTETPSASRCCAPSAVKERTGGAAGICSTASSLRVRRRRTPASDPAAPPARGSTHARNPGPHATTPAGARRCHRRGRRASRRAAATGRSRTGHRTPCRRLDPRRGRQ</sequence>
<feature type="compositionally biased region" description="Basic and acidic residues" evidence="1">
    <location>
        <begin position="198"/>
        <end position="207"/>
    </location>
</feature>
<protein>
    <submittedName>
        <fullName evidence="2">Uncharacterized protein</fullName>
    </submittedName>
</protein>
<dbReference type="Proteomes" id="UP000006552">
    <property type="component" value="Chromosome"/>
</dbReference>
<keyword evidence="3" id="KW-1185">Reference proteome</keyword>
<organism evidence="2 3">
    <name type="scientific">Aromatoleum aromaticum (strain DSM 19018 / LMG 30748 / EbN1)</name>
    <name type="common">Azoarcus sp. (strain EbN1)</name>
    <dbReference type="NCBI Taxonomy" id="76114"/>
    <lineage>
        <taxon>Bacteria</taxon>
        <taxon>Pseudomonadati</taxon>
        <taxon>Pseudomonadota</taxon>
        <taxon>Betaproteobacteria</taxon>
        <taxon>Rhodocyclales</taxon>
        <taxon>Rhodocyclaceae</taxon>
        <taxon>Aromatoleum</taxon>
    </lineage>
</organism>
<dbReference type="AlphaFoldDB" id="Q5P747"/>
<dbReference type="STRING" id="76114.ebA1364"/>
<dbReference type="HOGENOM" id="CLU_1324203_0_0_4"/>
<evidence type="ECO:0000313" key="2">
    <source>
        <dbReference type="EMBL" id="CAI06864.1"/>
    </source>
</evidence>
<dbReference type="EMBL" id="CR555306">
    <property type="protein sequence ID" value="CAI06864.1"/>
    <property type="molecule type" value="Genomic_DNA"/>
</dbReference>
<name>Q5P747_AROAE</name>
<evidence type="ECO:0000313" key="3">
    <source>
        <dbReference type="Proteomes" id="UP000006552"/>
    </source>
</evidence>
<accession>Q5P747</accession>
<evidence type="ECO:0000256" key="1">
    <source>
        <dbReference type="SAM" id="MobiDB-lite"/>
    </source>
</evidence>
<dbReference type="KEGG" id="eba:ebA1364"/>
<gene>
    <name evidence="2" type="ORF">ebA1364</name>
</gene>
<reference evidence="2 3" key="1">
    <citation type="journal article" date="2005" name="Arch. Microbiol.">
        <title>The genome sequence of an anaerobic aromatic-degrading denitrifying bacterium, strain EbN1.</title>
        <authorList>
            <person name="Rabus R."/>
            <person name="Kube M."/>
            <person name="Heider J."/>
            <person name="Beck A."/>
            <person name="Heitmann K."/>
            <person name="Widdel F."/>
            <person name="Reinhardt R."/>
        </authorList>
    </citation>
    <scope>NUCLEOTIDE SEQUENCE [LARGE SCALE GENOMIC DNA]</scope>
    <source>
        <strain evidence="2 3">EbN1</strain>
    </source>
</reference>
<feature type="compositionally biased region" description="Basic residues" evidence="1">
    <location>
        <begin position="170"/>
        <end position="181"/>
    </location>
</feature>
<feature type="region of interest" description="Disordered" evidence="1">
    <location>
        <begin position="129"/>
        <end position="207"/>
    </location>
</feature>
<feature type="compositionally biased region" description="Polar residues" evidence="1">
    <location>
        <begin position="18"/>
        <end position="28"/>
    </location>
</feature>
<proteinExistence type="predicted"/>
<feature type="region of interest" description="Disordered" evidence="1">
    <location>
        <begin position="1"/>
        <end position="32"/>
    </location>
</feature>